<proteinExistence type="predicted"/>
<comment type="caution">
    <text evidence="1">The sequence shown here is derived from an EMBL/GenBank/DDBJ whole genome shotgun (WGS) entry which is preliminary data.</text>
</comment>
<accession>A0A8X6YK50</accession>
<dbReference type="Proteomes" id="UP000886998">
    <property type="component" value="Unassembled WGS sequence"/>
</dbReference>
<organism evidence="1 2">
    <name type="scientific">Trichonephila inaurata madagascariensis</name>
    <dbReference type="NCBI Taxonomy" id="2747483"/>
    <lineage>
        <taxon>Eukaryota</taxon>
        <taxon>Metazoa</taxon>
        <taxon>Ecdysozoa</taxon>
        <taxon>Arthropoda</taxon>
        <taxon>Chelicerata</taxon>
        <taxon>Arachnida</taxon>
        <taxon>Araneae</taxon>
        <taxon>Araneomorphae</taxon>
        <taxon>Entelegynae</taxon>
        <taxon>Araneoidea</taxon>
        <taxon>Nephilidae</taxon>
        <taxon>Trichonephila</taxon>
        <taxon>Trichonephila inaurata</taxon>
    </lineage>
</organism>
<gene>
    <name evidence="1" type="ORF">TNIN_276911</name>
</gene>
<evidence type="ECO:0000313" key="2">
    <source>
        <dbReference type="Proteomes" id="UP000886998"/>
    </source>
</evidence>
<name>A0A8X6YK50_9ARAC</name>
<evidence type="ECO:0000313" key="1">
    <source>
        <dbReference type="EMBL" id="GFY73838.1"/>
    </source>
</evidence>
<reference evidence="1" key="1">
    <citation type="submission" date="2020-08" db="EMBL/GenBank/DDBJ databases">
        <title>Multicomponent nature underlies the extraordinary mechanical properties of spider dragline silk.</title>
        <authorList>
            <person name="Kono N."/>
            <person name="Nakamura H."/>
            <person name="Mori M."/>
            <person name="Yoshida Y."/>
            <person name="Ohtoshi R."/>
            <person name="Malay A.D."/>
            <person name="Moran D.A.P."/>
            <person name="Tomita M."/>
            <person name="Numata K."/>
            <person name="Arakawa K."/>
        </authorList>
    </citation>
    <scope>NUCLEOTIDE SEQUENCE</scope>
</reference>
<protein>
    <submittedName>
        <fullName evidence="1">Uncharacterized protein</fullName>
    </submittedName>
</protein>
<sequence>MKCEFGTDHVASAQEFIVVSIKTKVPIIGEHIFRHSLSVWHDTIPIFDDDSMLFNAVIMTVYSSSVPRRKTTDKRYDYLWNN</sequence>
<dbReference type="EMBL" id="BMAV01020400">
    <property type="protein sequence ID" value="GFY73838.1"/>
    <property type="molecule type" value="Genomic_DNA"/>
</dbReference>
<keyword evidence="2" id="KW-1185">Reference proteome</keyword>
<dbReference type="AlphaFoldDB" id="A0A8X6YK50"/>